<evidence type="ECO:0000256" key="10">
    <source>
        <dbReference type="ARBA" id="ARBA00023192"/>
    </source>
</evidence>
<feature type="binding site" evidence="12">
    <location>
        <begin position="116"/>
        <end position="119"/>
    </location>
    <ligand>
        <name>FMN</name>
        <dbReference type="ChEBI" id="CHEBI:58210"/>
    </ligand>
</feature>
<dbReference type="Proteomes" id="UP000252733">
    <property type="component" value="Unassembled WGS sequence"/>
</dbReference>
<dbReference type="InterPro" id="IPR039261">
    <property type="entry name" value="FNR_nucleotide-bd"/>
</dbReference>
<evidence type="ECO:0000256" key="11">
    <source>
        <dbReference type="ARBA" id="ARBA00052219"/>
    </source>
</evidence>
<dbReference type="InterPro" id="IPR001094">
    <property type="entry name" value="Flavdoxin-like"/>
</dbReference>
<dbReference type="GO" id="GO:0050660">
    <property type="term" value="F:flavin adenine dinucleotide binding"/>
    <property type="evidence" value="ECO:0007669"/>
    <property type="project" value="InterPro"/>
</dbReference>
<dbReference type="PIRSF" id="PIRSF000207">
    <property type="entry name" value="SiR-FP_CysJ"/>
    <property type="match status" value="1"/>
</dbReference>
<dbReference type="Gene3D" id="2.40.30.10">
    <property type="entry name" value="Translation factors"/>
    <property type="match status" value="1"/>
</dbReference>
<evidence type="ECO:0000256" key="9">
    <source>
        <dbReference type="ARBA" id="ARBA00023002"/>
    </source>
</evidence>
<dbReference type="PRINTS" id="PR00371">
    <property type="entry name" value="FPNCR"/>
</dbReference>
<protein>
    <recommendedName>
        <fullName evidence="1">assimilatory sulfite reductase (NADPH)</fullName>
        <ecNumber evidence="1">1.8.1.2</ecNumber>
    </recommendedName>
</protein>
<evidence type="ECO:0000256" key="12">
    <source>
        <dbReference type="PIRSR" id="PIRSR000207-1"/>
    </source>
</evidence>
<evidence type="ECO:0000256" key="3">
    <source>
        <dbReference type="ARBA" id="ARBA00022605"/>
    </source>
</evidence>
<dbReference type="NCBIfam" id="TIGR01931">
    <property type="entry name" value="cysJ"/>
    <property type="match status" value="1"/>
</dbReference>
<dbReference type="InterPro" id="IPR029039">
    <property type="entry name" value="Flavoprotein-like_sf"/>
</dbReference>
<evidence type="ECO:0000313" key="16">
    <source>
        <dbReference type="Proteomes" id="UP000252733"/>
    </source>
</evidence>
<dbReference type="GO" id="GO:0019344">
    <property type="term" value="P:cysteine biosynthetic process"/>
    <property type="evidence" value="ECO:0007669"/>
    <property type="project" value="UniProtKB-KW"/>
</dbReference>
<dbReference type="GO" id="GO:0010181">
    <property type="term" value="F:FMN binding"/>
    <property type="evidence" value="ECO:0007669"/>
    <property type="project" value="InterPro"/>
</dbReference>
<evidence type="ECO:0000313" key="15">
    <source>
        <dbReference type="EMBL" id="RCW35349.1"/>
    </source>
</evidence>
<evidence type="ECO:0000259" key="14">
    <source>
        <dbReference type="PROSITE" id="PS51384"/>
    </source>
</evidence>
<keyword evidence="3" id="KW-0028">Amino-acid biosynthesis</keyword>
<feature type="binding site" evidence="12">
    <location>
        <position position="595"/>
    </location>
    <ligand>
        <name>FAD</name>
        <dbReference type="ChEBI" id="CHEBI:57692"/>
    </ligand>
</feature>
<dbReference type="PROSITE" id="PS51384">
    <property type="entry name" value="FAD_FR"/>
    <property type="match status" value="1"/>
</dbReference>
<dbReference type="RefSeq" id="WP_106153760.1">
    <property type="nucleotide sequence ID" value="NZ_PVTS01000012.1"/>
</dbReference>
<keyword evidence="5 12" id="KW-0288">FMN</keyword>
<feature type="binding site" evidence="12">
    <location>
        <begin position="152"/>
        <end position="161"/>
    </location>
    <ligand>
        <name>FMN</name>
        <dbReference type="ChEBI" id="CHEBI:58210"/>
    </ligand>
</feature>
<dbReference type="Gene3D" id="1.20.990.10">
    <property type="entry name" value="NADPH-cytochrome p450 Reductase, Chain A, domain 3"/>
    <property type="match status" value="1"/>
</dbReference>
<dbReference type="SUPFAM" id="SSF63380">
    <property type="entry name" value="Riboflavin synthase domain-like"/>
    <property type="match status" value="1"/>
</dbReference>
<keyword evidence="4" id="KW-0285">Flavoprotein</keyword>
<dbReference type="PRINTS" id="PR00369">
    <property type="entry name" value="FLAVODOXIN"/>
</dbReference>
<feature type="binding site" evidence="12">
    <location>
        <position position="557"/>
    </location>
    <ligand>
        <name>NADP(+)</name>
        <dbReference type="ChEBI" id="CHEBI:58349"/>
    </ligand>
</feature>
<dbReference type="InterPro" id="IPR010199">
    <property type="entry name" value="CysJ"/>
</dbReference>
<dbReference type="OrthoDB" id="9789468at2"/>
<feature type="binding site" evidence="12">
    <location>
        <position position="407"/>
    </location>
    <ligand>
        <name>FAD</name>
        <dbReference type="ChEBI" id="CHEBI:57692"/>
    </ligand>
</feature>
<dbReference type="Pfam" id="PF00667">
    <property type="entry name" value="FAD_binding_1"/>
    <property type="match status" value="1"/>
</dbReference>
<organism evidence="15 16">
    <name type="scientific">Marinilabilia salmonicolor</name>
    <dbReference type="NCBI Taxonomy" id="989"/>
    <lineage>
        <taxon>Bacteria</taxon>
        <taxon>Pseudomonadati</taxon>
        <taxon>Bacteroidota</taxon>
        <taxon>Bacteroidia</taxon>
        <taxon>Marinilabiliales</taxon>
        <taxon>Marinilabiliaceae</taxon>
        <taxon>Marinilabilia</taxon>
    </lineage>
</organism>
<proteinExistence type="predicted"/>
<dbReference type="InterPro" id="IPR001709">
    <property type="entry name" value="Flavoprot_Pyr_Nucl_cyt_Rdtase"/>
</dbReference>
<keyword evidence="8" id="KW-0249">Electron transport</keyword>
<dbReference type="InterPro" id="IPR008254">
    <property type="entry name" value="Flavodoxin/NO_synth"/>
</dbReference>
<dbReference type="GO" id="GO:0004783">
    <property type="term" value="F:sulfite reductase (NADPH) activity"/>
    <property type="evidence" value="ECO:0007669"/>
    <property type="project" value="UniProtKB-EC"/>
</dbReference>
<dbReference type="GO" id="GO:0005829">
    <property type="term" value="C:cytosol"/>
    <property type="evidence" value="ECO:0007669"/>
    <property type="project" value="TreeGrafter"/>
</dbReference>
<keyword evidence="9" id="KW-0560">Oxidoreductase</keyword>
<dbReference type="InterPro" id="IPR001433">
    <property type="entry name" value="OxRdtase_FAD/NAD-bd"/>
</dbReference>
<keyword evidence="6 12" id="KW-0274">FAD</keyword>
<gene>
    <name evidence="15" type="ORF">DFO77_110116</name>
</gene>
<name>A0A2T0XER6_9BACT</name>
<dbReference type="FunFam" id="3.40.50.80:FF:000001">
    <property type="entry name" value="NADPH--cytochrome P450 reductase 1"/>
    <property type="match status" value="1"/>
</dbReference>
<evidence type="ECO:0000256" key="5">
    <source>
        <dbReference type="ARBA" id="ARBA00022643"/>
    </source>
</evidence>
<dbReference type="PROSITE" id="PS50902">
    <property type="entry name" value="FLAVODOXIN_LIKE"/>
    <property type="match status" value="1"/>
</dbReference>
<dbReference type="Pfam" id="PF00258">
    <property type="entry name" value="Flavodoxin_1"/>
    <property type="match status" value="1"/>
</dbReference>
<evidence type="ECO:0000256" key="2">
    <source>
        <dbReference type="ARBA" id="ARBA00022448"/>
    </source>
</evidence>
<dbReference type="STRING" id="1168289.GCA_000259075_02175"/>
<dbReference type="PANTHER" id="PTHR19384:SF128">
    <property type="entry name" value="NADPH OXIDOREDUCTASE A"/>
    <property type="match status" value="1"/>
</dbReference>
<dbReference type="PANTHER" id="PTHR19384">
    <property type="entry name" value="NITRIC OXIDE SYNTHASE-RELATED"/>
    <property type="match status" value="1"/>
</dbReference>
<dbReference type="InterPro" id="IPR017938">
    <property type="entry name" value="Riboflavin_synthase-like_b-brl"/>
</dbReference>
<dbReference type="Gene3D" id="3.40.50.360">
    <property type="match status" value="1"/>
</dbReference>
<evidence type="ECO:0000259" key="13">
    <source>
        <dbReference type="PROSITE" id="PS50902"/>
    </source>
</evidence>
<dbReference type="InterPro" id="IPR017927">
    <property type="entry name" value="FAD-bd_FR_type"/>
</dbReference>
<keyword evidence="7 12" id="KW-0521">NADP</keyword>
<dbReference type="SUPFAM" id="SSF52343">
    <property type="entry name" value="Ferredoxin reductase-like, C-terminal NADP-linked domain"/>
    <property type="match status" value="1"/>
</dbReference>
<comment type="catalytic activity">
    <reaction evidence="11">
        <text>hydrogen sulfide + 3 NADP(+) + 3 H2O = sulfite + 3 NADPH + 4 H(+)</text>
        <dbReference type="Rhea" id="RHEA:13801"/>
        <dbReference type="ChEBI" id="CHEBI:15377"/>
        <dbReference type="ChEBI" id="CHEBI:15378"/>
        <dbReference type="ChEBI" id="CHEBI:17359"/>
        <dbReference type="ChEBI" id="CHEBI:29919"/>
        <dbReference type="ChEBI" id="CHEBI:57783"/>
        <dbReference type="ChEBI" id="CHEBI:58349"/>
        <dbReference type="EC" id="1.8.1.2"/>
    </reaction>
</comment>
<comment type="cofactor">
    <cofactor evidence="12">
        <name>FAD</name>
        <dbReference type="ChEBI" id="CHEBI:57692"/>
    </cofactor>
    <text evidence="12">Binds 1 FAD per subunit.</text>
</comment>
<dbReference type="Gene3D" id="3.40.50.80">
    <property type="entry name" value="Nucleotide-binding domain of ferredoxin-NADP reductase (FNR) module"/>
    <property type="match status" value="1"/>
</dbReference>
<dbReference type="InterPro" id="IPR003097">
    <property type="entry name" value="CysJ-like_FAD-binding"/>
</dbReference>
<comment type="cofactor">
    <cofactor evidence="12">
        <name>FMN</name>
        <dbReference type="ChEBI" id="CHEBI:58210"/>
    </cofactor>
    <text evidence="12">Binds 1 FMN per subunit.</text>
</comment>
<keyword evidence="2" id="KW-0813">Transport</keyword>
<feature type="domain" description="FAD-binding FR-type" evidence="14">
    <location>
        <begin position="231"/>
        <end position="445"/>
    </location>
</feature>
<keyword evidence="10" id="KW-0198">Cysteine biosynthesis</keyword>
<comment type="caution">
    <text evidence="15">The sequence shown here is derived from an EMBL/GenBank/DDBJ whole genome shotgun (WGS) entry which is preliminary data.</text>
</comment>
<reference evidence="15 16" key="1">
    <citation type="submission" date="2018-07" db="EMBL/GenBank/DDBJ databases">
        <title>Freshwater and sediment microbial communities from various areas in North America, analyzing microbe dynamics in response to fracking.</title>
        <authorList>
            <person name="Lamendella R."/>
        </authorList>
    </citation>
    <scope>NUCLEOTIDE SEQUENCE [LARGE SCALE GENOMIC DNA]</scope>
    <source>
        <strain evidence="15 16">160A</strain>
    </source>
</reference>
<dbReference type="InterPro" id="IPR023173">
    <property type="entry name" value="NADPH_Cyt_P450_Rdtase_alpha"/>
</dbReference>
<dbReference type="AlphaFoldDB" id="A0A2T0XER6"/>
<feature type="binding site" evidence="12">
    <location>
        <begin position="383"/>
        <end position="386"/>
    </location>
    <ligand>
        <name>FAD</name>
        <dbReference type="ChEBI" id="CHEBI:57692"/>
    </ligand>
</feature>
<feature type="binding site" evidence="12">
    <location>
        <begin position="515"/>
        <end position="516"/>
    </location>
    <ligand>
        <name>NADP(+)</name>
        <dbReference type="ChEBI" id="CHEBI:58349"/>
    </ligand>
</feature>
<dbReference type="EMBL" id="QPIZ01000010">
    <property type="protein sequence ID" value="RCW35349.1"/>
    <property type="molecule type" value="Genomic_DNA"/>
</dbReference>
<keyword evidence="16" id="KW-1185">Reference proteome</keyword>
<feature type="binding site" evidence="12">
    <location>
        <begin position="521"/>
        <end position="525"/>
    </location>
    <ligand>
        <name>NADP(+)</name>
        <dbReference type="ChEBI" id="CHEBI:58349"/>
    </ligand>
</feature>
<sequence>MSNQLSPLNGAQLKSLQNLTTNLTKEQAIWLNGYIQGFSASTFASADPETSPATVERRTATPLTILYGTHTGRSEKIANEIHSEATTKNFESTLLAMDQYKPRNLKNEKNLLIIVSTHGEGEPPVMADDFHEFVTGKRAPKLTGLNFSVLALGDKSYKHFCQTGIDIQQALLKAGASEIAGLVKCDVDYQPDADQWKQEVFNNLKSEPVEELPTTSQDKSTGNETITYSRKNPYEATILDKVRITGRESDKEVYHLEISLENSGIKYEPGDSLGVIAQNPGTLVDEILSTLKDDGSESLDTHAGKISFREALLHHYEITILTRDLIEKYAEKTNHKEVKKLIKDDQKLETYLYGHDVLDLLNEFPSKITAVDFLKILRPLPPRLYSISSSQEAVGEEVHITVSKVLYENKGRQRLGACSGHLAEHKEVDDQILIYIEKNPNFRLPANGSPIIMVGAGTGIAPYRAFIQQREATGHKGKTWLFFGERRFSSDFLYQTEWQKYLKEGYLGKIDLAFSRDQKEKIYVQHKLQKQQKKIFKWLENDGVFYLCGDMKKMAKDVEATLLSIIEKQGGMTPERAKGYLKKLKKERRFQSDVY</sequence>
<dbReference type="CDD" id="cd06199">
    <property type="entry name" value="SiR"/>
    <property type="match status" value="1"/>
</dbReference>
<evidence type="ECO:0000256" key="8">
    <source>
        <dbReference type="ARBA" id="ARBA00022982"/>
    </source>
</evidence>
<feature type="binding site" evidence="12">
    <location>
        <begin position="416"/>
        <end position="419"/>
    </location>
    <ligand>
        <name>FAD</name>
        <dbReference type="ChEBI" id="CHEBI:57692"/>
    </ligand>
</feature>
<accession>A0A2T0XER6</accession>
<feature type="binding site" evidence="12">
    <location>
        <position position="319"/>
    </location>
    <ligand>
        <name>FAD</name>
        <dbReference type="ChEBI" id="CHEBI:57692"/>
    </ligand>
</feature>
<dbReference type="Pfam" id="PF00175">
    <property type="entry name" value="NAD_binding_1"/>
    <property type="match status" value="1"/>
</dbReference>
<evidence type="ECO:0000256" key="7">
    <source>
        <dbReference type="ARBA" id="ARBA00022857"/>
    </source>
</evidence>
<feature type="binding site" evidence="12">
    <location>
        <begin position="401"/>
        <end position="403"/>
    </location>
    <ligand>
        <name>FAD</name>
        <dbReference type="ChEBI" id="CHEBI:57692"/>
    </ligand>
</feature>
<evidence type="ECO:0000256" key="6">
    <source>
        <dbReference type="ARBA" id="ARBA00022827"/>
    </source>
</evidence>
<evidence type="ECO:0000256" key="1">
    <source>
        <dbReference type="ARBA" id="ARBA00012604"/>
    </source>
</evidence>
<evidence type="ECO:0000256" key="4">
    <source>
        <dbReference type="ARBA" id="ARBA00022630"/>
    </source>
</evidence>
<dbReference type="SUPFAM" id="SSF52218">
    <property type="entry name" value="Flavoproteins"/>
    <property type="match status" value="1"/>
</dbReference>
<dbReference type="EC" id="1.8.1.2" evidence="1"/>
<feature type="domain" description="Flavodoxin-like" evidence="13">
    <location>
        <begin position="63"/>
        <end position="201"/>
    </location>
</feature>